<dbReference type="AlphaFoldDB" id="A0A9P5XR26"/>
<proteinExistence type="predicted"/>
<dbReference type="EMBL" id="MU150460">
    <property type="protein sequence ID" value="KAF9456107.1"/>
    <property type="molecule type" value="Genomic_DNA"/>
</dbReference>
<comment type="caution">
    <text evidence="2">The sequence shown here is derived from an EMBL/GenBank/DDBJ whole genome shotgun (WGS) entry which is preliminary data.</text>
</comment>
<dbReference type="OrthoDB" id="3235325at2759"/>
<feature type="compositionally biased region" description="Low complexity" evidence="1">
    <location>
        <begin position="178"/>
        <end position="194"/>
    </location>
</feature>
<gene>
    <name evidence="2" type="ORF">BDZ94DRAFT_1315480</name>
</gene>
<reference evidence="2" key="1">
    <citation type="submission" date="2020-11" db="EMBL/GenBank/DDBJ databases">
        <authorList>
            <consortium name="DOE Joint Genome Institute"/>
            <person name="Ahrendt S."/>
            <person name="Riley R."/>
            <person name="Andreopoulos W."/>
            <person name="Labutti K."/>
            <person name="Pangilinan J."/>
            <person name="Ruiz-Duenas F.J."/>
            <person name="Barrasa J.M."/>
            <person name="Sanchez-Garcia M."/>
            <person name="Camarero S."/>
            <person name="Miyauchi S."/>
            <person name="Serrano A."/>
            <person name="Linde D."/>
            <person name="Babiker R."/>
            <person name="Drula E."/>
            <person name="Ayuso-Fernandez I."/>
            <person name="Pacheco R."/>
            <person name="Padilla G."/>
            <person name="Ferreira P."/>
            <person name="Barriuso J."/>
            <person name="Kellner H."/>
            <person name="Castanera R."/>
            <person name="Alfaro M."/>
            <person name="Ramirez L."/>
            <person name="Pisabarro A.G."/>
            <person name="Kuo A."/>
            <person name="Tritt A."/>
            <person name="Lipzen A."/>
            <person name="He G."/>
            <person name="Yan M."/>
            <person name="Ng V."/>
            <person name="Cullen D."/>
            <person name="Martin F."/>
            <person name="Rosso M.-N."/>
            <person name="Henrissat B."/>
            <person name="Hibbett D."/>
            <person name="Martinez A.T."/>
            <person name="Grigoriev I.V."/>
        </authorList>
    </citation>
    <scope>NUCLEOTIDE SEQUENCE</scope>
    <source>
        <strain evidence="2">CBS 247.69</strain>
    </source>
</reference>
<keyword evidence="3" id="KW-1185">Reference proteome</keyword>
<sequence>MQDHEYSAMGCTGAEAYAGLDAGCVRVFPLQQQGITTVQSKPITGAEAESDNDEEHKETGAGTCSNISLHYVEMEDGEVVNSETAKSIRKHACTLWALFLLEGRAPATWDAVDAATGSHYHHDMHTKFPELALCHDNWKSEQVAIDNYPGWQKARKASQGNKIKKEPCVENERKQLLSTGSTSTPKRSKSSPPSVNLMDSNTLTSLAAR</sequence>
<feature type="compositionally biased region" description="Basic and acidic residues" evidence="1">
    <location>
        <begin position="163"/>
        <end position="175"/>
    </location>
</feature>
<evidence type="ECO:0000256" key="1">
    <source>
        <dbReference type="SAM" id="MobiDB-lite"/>
    </source>
</evidence>
<dbReference type="Proteomes" id="UP000807353">
    <property type="component" value="Unassembled WGS sequence"/>
</dbReference>
<evidence type="ECO:0000313" key="2">
    <source>
        <dbReference type="EMBL" id="KAF9456107.1"/>
    </source>
</evidence>
<accession>A0A9P5XR26</accession>
<name>A0A9P5XR26_9AGAR</name>
<feature type="region of interest" description="Disordered" evidence="1">
    <location>
        <begin position="156"/>
        <end position="209"/>
    </location>
</feature>
<feature type="region of interest" description="Disordered" evidence="1">
    <location>
        <begin position="39"/>
        <end position="61"/>
    </location>
</feature>
<protein>
    <submittedName>
        <fullName evidence="2">Uncharacterized protein</fullName>
    </submittedName>
</protein>
<organism evidence="2 3">
    <name type="scientific">Collybia nuda</name>
    <dbReference type="NCBI Taxonomy" id="64659"/>
    <lineage>
        <taxon>Eukaryota</taxon>
        <taxon>Fungi</taxon>
        <taxon>Dikarya</taxon>
        <taxon>Basidiomycota</taxon>
        <taxon>Agaricomycotina</taxon>
        <taxon>Agaricomycetes</taxon>
        <taxon>Agaricomycetidae</taxon>
        <taxon>Agaricales</taxon>
        <taxon>Tricholomatineae</taxon>
        <taxon>Clitocybaceae</taxon>
        <taxon>Collybia</taxon>
    </lineage>
</organism>
<evidence type="ECO:0000313" key="3">
    <source>
        <dbReference type="Proteomes" id="UP000807353"/>
    </source>
</evidence>
<feature type="compositionally biased region" description="Polar residues" evidence="1">
    <location>
        <begin position="197"/>
        <end position="209"/>
    </location>
</feature>